<proteinExistence type="predicted"/>
<protein>
    <submittedName>
        <fullName evidence="1">Uncharacterized protein</fullName>
    </submittedName>
</protein>
<dbReference type="Proteomes" id="UP000249688">
    <property type="component" value="Unassembled WGS sequence"/>
</dbReference>
<organism evidence="1 2">
    <name type="scientific">Humitalea rosea</name>
    <dbReference type="NCBI Taxonomy" id="990373"/>
    <lineage>
        <taxon>Bacteria</taxon>
        <taxon>Pseudomonadati</taxon>
        <taxon>Pseudomonadota</taxon>
        <taxon>Alphaproteobacteria</taxon>
        <taxon>Acetobacterales</taxon>
        <taxon>Roseomonadaceae</taxon>
        <taxon>Humitalea</taxon>
    </lineage>
</organism>
<keyword evidence="2" id="KW-1185">Reference proteome</keyword>
<dbReference type="AlphaFoldDB" id="A0A2W7II31"/>
<evidence type="ECO:0000313" key="1">
    <source>
        <dbReference type="EMBL" id="PZW37639.1"/>
    </source>
</evidence>
<evidence type="ECO:0000313" key="2">
    <source>
        <dbReference type="Proteomes" id="UP000249688"/>
    </source>
</evidence>
<dbReference type="OrthoDB" id="7276732at2"/>
<reference evidence="1 2" key="1">
    <citation type="submission" date="2018-06" db="EMBL/GenBank/DDBJ databases">
        <title>Genomic Encyclopedia of Archaeal and Bacterial Type Strains, Phase II (KMG-II): from individual species to whole genera.</title>
        <authorList>
            <person name="Goeker M."/>
        </authorList>
    </citation>
    <scope>NUCLEOTIDE SEQUENCE [LARGE SCALE GENOMIC DNA]</scope>
    <source>
        <strain evidence="1 2">DSM 24525</strain>
    </source>
</reference>
<name>A0A2W7II31_9PROT</name>
<dbReference type="EMBL" id="QKYU01000044">
    <property type="protein sequence ID" value="PZW37639.1"/>
    <property type="molecule type" value="Genomic_DNA"/>
</dbReference>
<sequence length="83" mass="9127">MNEIVMVPIPLSREAADALGDAEKLQSVGRLVSDLLRPTSAGRDPLVALIAELKAEVRRDELTDEEIDAELEAYNAERRSRPA</sequence>
<comment type="caution">
    <text evidence="1">The sequence shown here is derived from an EMBL/GenBank/DDBJ whole genome shotgun (WGS) entry which is preliminary data.</text>
</comment>
<accession>A0A2W7II31</accession>
<dbReference type="RefSeq" id="WP_111400526.1">
    <property type="nucleotide sequence ID" value="NZ_QKYU01000044.1"/>
</dbReference>
<gene>
    <name evidence="1" type="ORF">C8P66_1442</name>
</gene>